<keyword evidence="3" id="KW-1185">Reference proteome</keyword>
<gene>
    <name evidence="2" type="ORF">SAMN04489793_2475</name>
</gene>
<dbReference type="RefSeq" id="WP_068742013.1">
    <property type="nucleotide sequence ID" value="NZ_CBDRGN010000001.1"/>
</dbReference>
<reference evidence="3" key="1">
    <citation type="submission" date="2016-10" db="EMBL/GenBank/DDBJ databases">
        <authorList>
            <person name="Varghese N."/>
            <person name="Submissions S."/>
        </authorList>
    </citation>
    <scope>NUCLEOTIDE SEQUENCE [LARGE SCALE GENOMIC DNA]</scope>
    <source>
        <strain evidence="3">DSM 44234</strain>
    </source>
</reference>
<keyword evidence="1" id="KW-1133">Transmembrane helix</keyword>
<organism evidence="2 3">
    <name type="scientific">Tsukamurella tyrosinosolvens</name>
    <dbReference type="NCBI Taxonomy" id="57704"/>
    <lineage>
        <taxon>Bacteria</taxon>
        <taxon>Bacillati</taxon>
        <taxon>Actinomycetota</taxon>
        <taxon>Actinomycetes</taxon>
        <taxon>Mycobacteriales</taxon>
        <taxon>Tsukamurellaceae</taxon>
        <taxon>Tsukamurella</taxon>
    </lineage>
</organism>
<keyword evidence="1" id="KW-0472">Membrane</keyword>
<accession>A0A1H4T3S8</accession>
<feature type="transmembrane region" description="Helical" evidence="1">
    <location>
        <begin position="136"/>
        <end position="156"/>
    </location>
</feature>
<name>A0A1H4T3S8_TSUTY</name>
<dbReference type="Proteomes" id="UP000182241">
    <property type="component" value="Unassembled WGS sequence"/>
</dbReference>
<dbReference type="AlphaFoldDB" id="A0A1H4T3S8"/>
<keyword evidence="1" id="KW-0812">Transmembrane</keyword>
<dbReference type="EMBL" id="FNSA01000003">
    <property type="protein sequence ID" value="SEC50958.1"/>
    <property type="molecule type" value="Genomic_DNA"/>
</dbReference>
<feature type="transmembrane region" description="Helical" evidence="1">
    <location>
        <begin position="28"/>
        <end position="49"/>
    </location>
</feature>
<evidence type="ECO:0000256" key="1">
    <source>
        <dbReference type="SAM" id="Phobius"/>
    </source>
</evidence>
<evidence type="ECO:0000313" key="3">
    <source>
        <dbReference type="Proteomes" id="UP000182241"/>
    </source>
</evidence>
<proteinExistence type="predicted"/>
<dbReference type="OrthoDB" id="10008957at2"/>
<protein>
    <submittedName>
        <fullName evidence="2">Uncharacterized protein</fullName>
    </submittedName>
</protein>
<sequence length="177" mass="18746">MGVFDRADEGSEEAKAYRAELAAENDRLAAKVLPVLLIVIGVVVTWRAITLGTDLVREPGGAVRCEGRPMGPADTCWMIVSKGNSTFDLYAPAAAAPVSEFDAHRAALQRGISAAPSPYDYARTRSVRKVEHKNDVAATVLCSITAAGAFLAAYCVRRGTRAEPEDAAPVTGLEPTT</sequence>
<evidence type="ECO:0000313" key="2">
    <source>
        <dbReference type="EMBL" id="SEC50958.1"/>
    </source>
</evidence>
<dbReference type="STRING" id="57704.SAMN04489793_2475"/>